<proteinExistence type="predicted"/>
<reference evidence="1" key="1">
    <citation type="submission" date="2022-03" db="EMBL/GenBank/DDBJ databases">
        <title>Streptomyces 7R015 and 7R016 isolated from Barleria lupulina in Thailand.</title>
        <authorList>
            <person name="Kanchanasin P."/>
            <person name="Phongsopitanun W."/>
            <person name="Tanasupawat S."/>
        </authorList>
    </citation>
    <scope>NUCLEOTIDE SEQUENCE</scope>
    <source>
        <strain evidence="1">7R016</strain>
    </source>
</reference>
<sequence length="70" mass="7778">MPYWAVTIPTLTADGASGVHVFIVTADHPDQARGRALARAEMPMSLRHRRNAVLRRAALTVIEITPRWGM</sequence>
<dbReference type="EMBL" id="JALDAX010000014">
    <property type="protein sequence ID" value="MCI3244114.1"/>
    <property type="molecule type" value="Genomic_DNA"/>
</dbReference>
<evidence type="ECO:0000313" key="1">
    <source>
        <dbReference type="EMBL" id="MCI3244114.1"/>
    </source>
</evidence>
<comment type="caution">
    <text evidence="1">The sequence shown here is derived from an EMBL/GenBank/DDBJ whole genome shotgun (WGS) entry which is preliminary data.</text>
</comment>
<accession>A0ABS9XPW2</accession>
<evidence type="ECO:0000313" key="2">
    <source>
        <dbReference type="Proteomes" id="UP001165270"/>
    </source>
</evidence>
<keyword evidence="2" id="KW-1185">Reference proteome</keyword>
<dbReference type="RefSeq" id="WP_242712123.1">
    <property type="nucleotide sequence ID" value="NZ_JALDAX010000014.1"/>
</dbReference>
<organism evidence="1 2">
    <name type="scientific">Streptomyces spinosisporus</name>
    <dbReference type="NCBI Taxonomy" id="2927582"/>
    <lineage>
        <taxon>Bacteria</taxon>
        <taxon>Bacillati</taxon>
        <taxon>Actinomycetota</taxon>
        <taxon>Actinomycetes</taxon>
        <taxon>Kitasatosporales</taxon>
        <taxon>Streptomycetaceae</taxon>
        <taxon>Streptomyces</taxon>
    </lineage>
</organism>
<dbReference type="Proteomes" id="UP001165270">
    <property type="component" value="Unassembled WGS sequence"/>
</dbReference>
<gene>
    <name evidence="1" type="ORF">MQN93_30775</name>
</gene>
<name>A0ABS9XPW2_9ACTN</name>
<protein>
    <submittedName>
        <fullName evidence="1">Uncharacterized protein</fullName>
    </submittedName>
</protein>